<protein>
    <submittedName>
        <fullName evidence="6">HTH-type transcriptional regulator CatM</fullName>
    </submittedName>
</protein>
<keyword evidence="4" id="KW-0804">Transcription</keyword>
<dbReference type="PRINTS" id="PR00039">
    <property type="entry name" value="HTHLYSR"/>
</dbReference>
<dbReference type="InterPro" id="IPR000847">
    <property type="entry name" value="LysR_HTH_N"/>
</dbReference>
<keyword evidence="2" id="KW-0805">Transcription regulation</keyword>
<dbReference type="InterPro" id="IPR036388">
    <property type="entry name" value="WH-like_DNA-bd_sf"/>
</dbReference>
<proteinExistence type="inferred from homology"/>
<dbReference type="CDD" id="cd08414">
    <property type="entry name" value="PBP2_LTTR_aromatics_like"/>
    <property type="match status" value="1"/>
</dbReference>
<dbReference type="Pfam" id="PF00126">
    <property type="entry name" value="HTH_1"/>
    <property type="match status" value="1"/>
</dbReference>
<dbReference type="GO" id="GO:0032993">
    <property type="term" value="C:protein-DNA complex"/>
    <property type="evidence" value="ECO:0007669"/>
    <property type="project" value="TreeGrafter"/>
</dbReference>
<evidence type="ECO:0000256" key="1">
    <source>
        <dbReference type="ARBA" id="ARBA00009437"/>
    </source>
</evidence>
<evidence type="ECO:0000256" key="4">
    <source>
        <dbReference type="ARBA" id="ARBA00023163"/>
    </source>
</evidence>
<dbReference type="Pfam" id="PF03466">
    <property type="entry name" value="LysR_substrate"/>
    <property type="match status" value="1"/>
</dbReference>
<evidence type="ECO:0000256" key="3">
    <source>
        <dbReference type="ARBA" id="ARBA00023125"/>
    </source>
</evidence>
<sequence length="293" mass="31937">MELTQLKYFIAVAERLHFGRAARSLHVSQPPLSLAVRKLEEELGVRLFERTSRSVALTEAGRELLTEARMILSRAEHAAGRMAALASGSGGKLVIGYNEPALNTMLPEALFRFRGCYPGVDLELREMEPDDQLTALRAGVIDVGFLRPFHHDLGEFSAQLVYSENYALAFPPDCHLAGVPEPELVRALDREPLLIFARVVNPALFEAIAAAFYSRKVFPEFREFAHNKGSLLALARAGFGAALVPESSVRTAGPGLEFRAFPPILPPVEIVAVRHAAAASPAAVRFTALLAQS</sequence>
<comment type="caution">
    <text evidence="6">The sequence shown here is derived from an EMBL/GenBank/DDBJ whole genome shotgun (WGS) entry which is preliminary data.</text>
</comment>
<evidence type="ECO:0000313" key="6">
    <source>
        <dbReference type="EMBL" id="MPM39534.1"/>
    </source>
</evidence>
<comment type="similarity">
    <text evidence="1">Belongs to the LysR transcriptional regulatory family.</text>
</comment>
<dbReference type="PANTHER" id="PTHR30346">
    <property type="entry name" value="TRANSCRIPTIONAL DUAL REGULATOR HCAR-RELATED"/>
    <property type="match status" value="1"/>
</dbReference>
<feature type="domain" description="HTH lysR-type" evidence="5">
    <location>
        <begin position="1"/>
        <end position="58"/>
    </location>
</feature>
<dbReference type="GO" id="GO:0003700">
    <property type="term" value="F:DNA-binding transcription factor activity"/>
    <property type="evidence" value="ECO:0007669"/>
    <property type="project" value="InterPro"/>
</dbReference>
<dbReference type="Gene3D" id="1.10.10.10">
    <property type="entry name" value="Winged helix-like DNA-binding domain superfamily/Winged helix DNA-binding domain"/>
    <property type="match status" value="1"/>
</dbReference>
<dbReference type="FunFam" id="1.10.10.10:FF:000001">
    <property type="entry name" value="LysR family transcriptional regulator"/>
    <property type="match status" value="1"/>
</dbReference>
<name>A0A644ZPF3_9ZZZZ</name>
<reference evidence="6" key="1">
    <citation type="submission" date="2019-08" db="EMBL/GenBank/DDBJ databases">
        <authorList>
            <person name="Kucharzyk K."/>
            <person name="Murdoch R.W."/>
            <person name="Higgins S."/>
            <person name="Loffler F."/>
        </authorList>
    </citation>
    <scope>NUCLEOTIDE SEQUENCE</scope>
</reference>
<dbReference type="InterPro" id="IPR036390">
    <property type="entry name" value="WH_DNA-bd_sf"/>
</dbReference>
<dbReference type="GO" id="GO:0003677">
    <property type="term" value="F:DNA binding"/>
    <property type="evidence" value="ECO:0007669"/>
    <property type="project" value="UniProtKB-KW"/>
</dbReference>
<dbReference type="PANTHER" id="PTHR30346:SF0">
    <property type="entry name" value="HCA OPERON TRANSCRIPTIONAL ACTIVATOR HCAR"/>
    <property type="match status" value="1"/>
</dbReference>
<dbReference type="AlphaFoldDB" id="A0A644ZPF3"/>
<dbReference type="PROSITE" id="PS50931">
    <property type="entry name" value="HTH_LYSR"/>
    <property type="match status" value="1"/>
</dbReference>
<organism evidence="6">
    <name type="scientific">bioreactor metagenome</name>
    <dbReference type="NCBI Taxonomy" id="1076179"/>
    <lineage>
        <taxon>unclassified sequences</taxon>
        <taxon>metagenomes</taxon>
        <taxon>ecological metagenomes</taxon>
    </lineage>
</organism>
<evidence type="ECO:0000256" key="2">
    <source>
        <dbReference type="ARBA" id="ARBA00023015"/>
    </source>
</evidence>
<dbReference type="SUPFAM" id="SSF46785">
    <property type="entry name" value="Winged helix' DNA-binding domain"/>
    <property type="match status" value="1"/>
</dbReference>
<keyword evidence="3" id="KW-0238">DNA-binding</keyword>
<dbReference type="InterPro" id="IPR005119">
    <property type="entry name" value="LysR_subst-bd"/>
</dbReference>
<accession>A0A644ZPF3</accession>
<evidence type="ECO:0000259" key="5">
    <source>
        <dbReference type="PROSITE" id="PS50931"/>
    </source>
</evidence>
<dbReference type="SUPFAM" id="SSF53850">
    <property type="entry name" value="Periplasmic binding protein-like II"/>
    <property type="match status" value="1"/>
</dbReference>
<dbReference type="EMBL" id="VSSQ01008677">
    <property type="protein sequence ID" value="MPM39534.1"/>
    <property type="molecule type" value="Genomic_DNA"/>
</dbReference>
<dbReference type="Gene3D" id="3.40.190.10">
    <property type="entry name" value="Periplasmic binding protein-like II"/>
    <property type="match status" value="2"/>
</dbReference>
<gene>
    <name evidence="6" type="primary">catM_2</name>
    <name evidence="6" type="ORF">SDC9_86168</name>
</gene>